<dbReference type="Pfam" id="PF12819">
    <property type="entry name" value="Malectin_like"/>
    <property type="match status" value="1"/>
</dbReference>
<feature type="chain" id="PRO_5043573932" description="Malectin-like domain-containing protein" evidence="12">
    <location>
        <begin position="25"/>
        <end position="469"/>
    </location>
</feature>
<proteinExistence type="predicted"/>
<comment type="subcellular location">
    <subcellularLocation>
        <location evidence="1">Membrane</location>
        <topology evidence="1">Single-pass type I membrane protein</topology>
    </subcellularLocation>
</comment>
<keyword evidence="8 11" id="KW-1133">Transmembrane helix</keyword>
<evidence type="ECO:0000256" key="9">
    <source>
        <dbReference type="ARBA" id="ARBA00023136"/>
    </source>
</evidence>
<feature type="signal peptide" evidence="12">
    <location>
        <begin position="1"/>
        <end position="24"/>
    </location>
</feature>
<keyword evidence="5 12" id="KW-0732">Signal</keyword>
<evidence type="ECO:0000256" key="1">
    <source>
        <dbReference type="ARBA" id="ARBA00004479"/>
    </source>
</evidence>
<evidence type="ECO:0000256" key="5">
    <source>
        <dbReference type="ARBA" id="ARBA00022729"/>
    </source>
</evidence>
<evidence type="ECO:0000256" key="8">
    <source>
        <dbReference type="ARBA" id="ARBA00022989"/>
    </source>
</evidence>
<name>A0AAV5IGH6_9ROSI</name>
<dbReference type="GO" id="GO:0004674">
    <property type="term" value="F:protein serine/threonine kinase activity"/>
    <property type="evidence" value="ECO:0007669"/>
    <property type="project" value="UniProtKB-KW"/>
</dbReference>
<feature type="domain" description="Malectin-like" evidence="13">
    <location>
        <begin position="33"/>
        <end position="390"/>
    </location>
</feature>
<evidence type="ECO:0000259" key="13">
    <source>
        <dbReference type="Pfam" id="PF12819"/>
    </source>
</evidence>
<keyword evidence="9 11" id="KW-0472">Membrane</keyword>
<dbReference type="FunFam" id="2.60.120.430:FF:000001">
    <property type="entry name" value="Receptor-like protein kinase FERONIA"/>
    <property type="match status" value="1"/>
</dbReference>
<dbReference type="AlphaFoldDB" id="A0AAV5IGH6"/>
<protein>
    <recommendedName>
        <fullName evidence="13">Malectin-like domain-containing protein</fullName>
    </recommendedName>
</protein>
<evidence type="ECO:0000313" key="15">
    <source>
        <dbReference type="Proteomes" id="UP001054252"/>
    </source>
</evidence>
<evidence type="ECO:0000256" key="6">
    <source>
        <dbReference type="ARBA" id="ARBA00022741"/>
    </source>
</evidence>
<feature type="transmembrane region" description="Helical" evidence="11">
    <location>
        <begin position="416"/>
        <end position="436"/>
    </location>
</feature>
<evidence type="ECO:0000256" key="10">
    <source>
        <dbReference type="ARBA" id="ARBA00023180"/>
    </source>
</evidence>
<dbReference type="InterPro" id="IPR045272">
    <property type="entry name" value="ANXUR1/2-like"/>
</dbReference>
<evidence type="ECO:0000256" key="3">
    <source>
        <dbReference type="ARBA" id="ARBA00022679"/>
    </source>
</evidence>
<dbReference type="EMBL" id="BPVZ01000010">
    <property type="protein sequence ID" value="GKU96779.1"/>
    <property type="molecule type" value="Genomic_DNA"/>
</dbReference>
<evidence type="ECO:0000256" key="2">
    <source>
        <dbReference type="ARBA" id="ARBA00022527"/>
    </source>
</evidence>
<dbReference type="Gene3D" id="2.60.120.430">
    <property type="entry name" value="Galactose-binding lectin"/>
    <property type="match status" value="2"/>
</dbReference>
<dbReference type="PANTHER" id="PTHR34590">
    <property type="entry name" value="OS03G0124300 PROTEIN-RELATED"/>
    <property type="match status" value="1"/>
</dbReference>
<keyword evidence="3" id="KW-0808">Transferase</keyword>
<accession>A0AAV5IGH6</accession>
<evidence type="ECO:0000256" key="11">
    <source>
        <dbReference type="SAM" id="Phobius"/>
    </source>
</evidence>
<keyword evidence="6" id="KW-0547">Nucleotide-binding</keyword>
<keyword evidence="2" id="KW-0723">Serine/threonine-protein kinase</keyword>
<keyword evidence="15" id="KW-1185">Reference proteome</keyword>
<organism evidence="14 15">
    <name type="scientific">Rubroshorea leprosula</name>
    <dbReference type="NCBI Taxonomy" id="152421"/>
    <lineage>
        <taxon>Eukaryota</taxon>
        <taxon>Viridiplantae</taxon>
        <taxon>Streptophyta</taxon>
        <taxon>Embryophyta</taxon>
        <taxon>Tracheophyta</taxon>
        <taxon>Spermatophyta</taxon>
        <taxon>Magnoliopsida</taxon>
        <taxon>eudicotyledons</taxon>
        <taxon>Gunneridae</taxon>
        <taxon>Pentapetalae</taxon>
        <taxon>rosids</taxon>
        <taxon>malvids</taxon>
        <taxon>Malvales</taxon>
        <taxon>Dipterocarpaceae</taxon>
        <taxon>Rubroshorea</taxon>
    </lineage>
</organism>
<keyword evidence="4 11" id="KW-0812">Transmembrane</keyword>
<evidence type="ECO:0000256" key="12">
    <source>
        <dbReference type="SAM" id="SignalP"/>
    </source>
</evidence>
<keyword evidence="7" id="KW-0067">ATP-binding</keyword>
<comment type="caution">
    <text evidence="14">The sequence shown here is derived from an EMBL/GenBank/DDBJ whole genome shotgun (WGS) entry which is preliminary data.</text>
</comment>
<evidence type="ECO:0000256" key="7">
    <source>
        <dbReference type="ARBA" id="ARBA00022840"/>
    </source>
</evidence>
<dbReference type="GO" id="GO:0005524">
    <property type="term" value="F:ATP binding"/>
    <property type="evidence" value="ECO:0007669"/>
    <property type="project" value="UniProtKB-KW"/>
</dbReference>
<dbReference type="GO" id="GO:0004714">
    <property type="term" value="F:transmembrane receptor protein tyrosine kinase activity"/>
    <property type="evidence" value="ECO:0007669"/>
    <property type="project" value="InterPro"/>
</dbReference>
<reference evidence="14 15" key="1">
    <citation type="journal article" date="2021" name="Commun. Biol.">
        <title>The genome of Shorea leprosula (Dipterocarpaceae) highlights the ecological relevance of drought in aseasonal tropical rainforests.</title>
        <authorList>
            <person name="Ng K.K.S."/>
            <person name="Kobayashi M.J."/>
            <person name="Fawcett J.A."/>
            <person name="Hatakeyama M."/>
            <person name="Paape T."/>
            <person name="Ng C.H."/>
            <person name="Ang C.C."/>
            <person name="Tnah L.H."/>
            <person name="Lee C.T."/>
            <person name="Nishiyama T."/>
            <person name="Sese J."/>
            <person name="O'Brien M.J."/>
            <person name="Copetti D."/>
            <person name="Mohd Noor M.I."/>
            <person name="Ong R.C."/>
            <person name="Putra M."/>
            <person name="Sireger I.Z."/>
            <person name="Indrioko S."/>
            <person name="Kosugi Y."/>
            <person name="Izuno A."/>
            <person name="Isagi Y."/>
            <person name="Lee S.L."/>
            <person name="Shimizu K.K."/>
        </authorList>
    </citation>
    <scope>NUCLEOTIDE SEQUENCE [LARGE SCALE GENOMIC DNA]</scope>
    <source>
        <strain evidence="14">214</strain>
    </source>
</reference>
<dbReference type="GO" id="GO:0016020">
    <property type="term" value="C:membrane"/>
    <property type="evidence" value="ECO:0007669"/>
    <property type="project" value="UniProtKB-SubCell"/>
</dbReference>
<evidence type="ECO:0000313" key="14">
    <source>
        <dbReference type="EMBL" id="GKU96779.1"/>
    </source>
</evidence>
<sequence>METWHPTLFIFLLSLSTLYHLCFSFSPVDNYLLDCGSAVDSTVDNRLFISDSSASSTRFSSSARTISISAQDHVQGLPQIYNTARVFKAPLKYEFDVEDTGTHMIRLHFHRVSSLEVDFLNSQFHVLVDGFVVLNNFSGGCLASPRVMEYLIWVNSGKLEITFLPAKKSKFGFVNAIEVISAPKDLILNASQFAYVDKIENFGELNKQALEIVHRINVGGPKVTPFNGSLWRTWVPDDEYLKSRDGWERVYSSGRIRYQSGKSSREVCPDNVYNTARVIRSKNASIPDMNLTWEFPVTEGYTYLVRVHFCDIASSTLGTLHFNVYVNGHLAYKNLDLSDATDYVLASPIYADFLVDADHSGVLSLSVGPSVDSMGYAVDAILNGVEIMKINNSMGSLDGKVSAEWVMKKCWPRTNVGVLVPSIAVVCLLLIISMVIHRRMTNSVVWSKLPTDVLEVNPKNGKAQLSVEL</sequence>
<gene>
    <name evidence="14" type="ORF">SLEP1_g9973</name>
</gene>
<evidence type="ECO:0000256" key="4">
    <source>
        <dbReference type="ARBA" id="ARBA00022692"/>
    </source>
</evidence>
<keyword evidence="10" id="KW-0325">Glycoprotein</keyword>
<dbReference type="PANTHER" id="PTHR34590:SF6">
    <property type="entry name" value="RECEPTOR-LIKE KINASE"/>
    <property type="match status" value="1"/>
</dbReference>
<dbReference type="InterPro" id="IPR024788">
    <property type="entry name" value="Malectin-like_Carb-bd_dom"/>
</dbReference>
<keyword evidence="2" id="KW-0418">Kinase</keyword>
<dbReference type="Proteomes" id="UP001054252">
    <property type="component" value="Unassembled WGS sequence"/>
</dbReference>